<keyword evidence="1" id="KW-0732">Signal</keyword>
<evidence type="ECO:0000256" key="1">
    <source>
        <dbReference type="SAM" id="SignalP"/>
    </source>
</evidence>
<feature type="chain" id="PRO_5047086241" description="DUF2282 domain-containing protein" evidence="1">
    <location>
        <begin position="24"/>
        <end position="90"/>
    </location>
</feature>
<sequence length="90" mass="9157">MANKTILSAALISVAAASSSAFAVPDAPEAWEKCTGIAKAGQNDCGALDGSHSCAGLGKEEASENEWVYVPEGTCEKLAGGKVYQVKPAK</sequence>
<dbReference type="EMBL" id="BAABWN010000003">
    <property type="protein sequence ID" value="GAA6167406.1"/>
    <property type="molecule type" value="Genomic_DNA"/>
</dbReference>
<organism evidence="2 3">
    <name type="scientific">Sessilibacter corallicola</name>
    <dbReference type="NCBI Taxonomy" id="2904075"/>
    <lineage>
        <taxon>Bacteria</taxon>
        <taxon>Pseudomonadati</taxon>
        <taxon>Pseudomonadota</taxon>
        <taxon>Gammaproteobacteria</taxon>
        <taxon>Cellvibrionales</taxon>
        <taxon>Cellvibrionaceae</taxon>
        <taxon>Sessilibacter</taxon>
    </lineage>
</organism>
<comment type="caution">
    <text evidence="2">The sequence shown here is derived from an EMBL/GenBank/DDBJ whole genome shotgun (WGS) entry which is preliminary data.</text>
</comment>
<evidence type="ECO:0000313" key="2">
    <source>
        <dbReference type="EMBL" id="GAA6167406.1"/>
    </source>
</evidence>
<dbReference type="RefSeq" id="WP_233088566.1">
    <property type="nucleotide sequence ID" value="NZ_BAABWN010000003.1"/>
</dbReference>
<protein>
    <recommendedName>
        <fullName evidence="4">DUF2282 domain-containing protein</fullName>
    </recommendedName>
</protein>
<evidence type="ECO:0008006" key="4">
    <source>
        <dbReference type="Google" id="ProtNLM"/>
    </source>
</evidence>
<proteinExistence type="predicted"/>
<gene>
    <name evidence="2" type="ORF">NBRC116591_12160</name>
</gene>
<name>A0ABQ0A6X3_9GAMM</name>
<dbReference type="InterPro" id="IPR018740">
    <property type="entry name" value="DUF2282_membr"/>
</dbReference>
<dbReference type="Proteomes" id="UP001465153">
    <property type="component" value="Unassembled WGS sequence"/>
</dbReference>
<accession>A0ABQ0A6X3</accession>
<reference evidence="2 3" key="1">
    <citation type="submission" date="2024-04" db="EMBL/GenBank/DDBJ databases">
        <title>Draft genome sequence of Sessilibacter corallicola NBRC 116591.</title>
        <authorList>
            <person name="Miyakawa T."/>
            <person name="Kusuya Y."/>
            <person name="Miura T."/>
        </authorList>
    </citation>
    <scope>NUCLEOTIDE SEQUENCE [LARGE SCALE GENOMIC DNA]</scope>
    <source>
        <strain evidence="2 3">KU-00831-HH</strain>
    </source>
</reference>
<feature type="signal peptide" evidence="1">
    <location>
        <begin position="1"/>
        <end position="23"/>
    </location>
</feature>
<dbReference type="Pfam" id="PF10048">
    <property type="entry name" value="DUF2282"/>
    <property type="match status" value="1"/>
</dbReference>
<evidence type="ECO:0000313" key="3">
    <source>
        <dbReference type="Proteomes" id="UP001465153"/>
    </source>
</evidence>
<keyword evidence="3" id="KW-1185">Reference proteome</keyword>